<evidence type="ECO:0000256" key="13">
    <source>
        <dbReference type="SAM" id="Phobius"/>
    </source>
</evidence>
<keyword evidence="5 11" id="KW-0378">Hydrolase</keyword>
<keyword evidence="13" id="KW-1133">Transmembrane helix</keyword>
<sequence>MSEKRDLTLDRDEESLRRRDPSKAHKIDSALVKAIVGLLLIAIGAILVWLPPSEKAVGAGSSRFGDWSANLLSNSTPVPAKRNVILMVSDGMGPTSLSLTRSFRQYVDKLPYNDILNLDKHFIGHSRTRSTSSLITDSAAGATAFSCAKKSYNGAIAVLDDDSACGTVLEGAKLNGYLTGLVVRTSITDATPAAFAAHAQDRSMQDLIAEHELGIGHPLGRSVDLLMGGGLCHFLPNSHKQGCRHDDRDLVQYAKENGWRVAMALEELKQEREHHGANQTLPALALFAPTDMPWEIDHSAPSLADMTQEALALMGSASDETDQSFFMLIEGSRIDHAGHSNDPSSQVREVLAYDEAFKIAVEFAKSRGDTVVISTSDHETGGLTAGRQTTKEYPEYVWYPEVLANVDHSTHYLANELAVRASQDKKDVEEFIEQVLEPSLGFDLNKHEKKRIKKHAHSAQDVLADIVSTHAHVGWTTHGHTAVDVNVYAYGADELRGSNENTDIGKFLVDYLGVDLEFVTEKISGIRNKQ</sequence>
<evidence type="ECO:0000313" key="14">
    <source>
        <dbReference type="EMBL" id="CDP34083.1"/>
    </source>
</evidence>
<protein>
    <recommendedName>
        <fullName evidence="2 11">Alkaline phosphatase</fullName>
        <ecNumber evidence="2 11">3.1.3.1</ecNumber>
    </recommendedName>
</protein>
<keyword evidence="6 9" id="KW-0862">Zinc</keyword>
<comment type="similarity">
    <text evidence="1 10">Belongs to the alkaline phosphatase family.</text>
</comment>
<dbReference type="PRINTS" id="PR00113">
    <property type="entry name" value="ALKPHPHTASE"/>
</dbReference>
<dbReference type="GO" id="GO:0019637">
    <property type="term" value="P:organophosphate metabolic process"/>
    <property type="evidence" value="ECO:0007669"/>
    <property type="project" value="UniProtKB-ARBA"/>
</dbReference>
<feature type="binding site" evidence="9">
    <location>
        <position position="339"/>
    </location>
    <ligand>
        <name>Zn(2+)</name>
        <dbReference type="ChEBI" id="CHEBI:29105"/>
        <label>2</label>
    </ligand>
</feature>
<dbReference type="PANTHER" id="PTHR11596:SF5">
    <property type="entry name" value="ALKALINE PHOSPHATASE"/>
    <property type="match status" value="1"/>
</dbReference>
<keyword evidence="13" id="KW-0812">Transmembrane</keyword>
<evidence type="ECO:0000256" key="7">
    <source>
        <dbReference type="ARBA" id="ARBA00022842"/>
    </source>
</evidence>
<reference evidence="14" key="2">
    <citation type="submission" date="2014-06" db="EMBL/GenBank/DDBJ databases">
        <title>The complete genome of Blastobotrys (Arxula) adeninivorans LS3 - a yeast of biotechnological interest.</title>
        <authorList>
            <person name="Kunze G."/>
            <person name="Gaillardin C."/>
            <person name="Czernicka M."/>
            <person name="Durrens P."/>
            <person name="Martin T."/>
            <person name="Boer E."/>
            <person name="Gabaldon T."/>
            <person name="Cruz J."/>
            <person name="Talla E."/>
            <person name="Marck C."/>
            <person name="Goffeau A."/>
            <person name="Barbe V."/>
            <person name="Baret P."/>
            <person name="Baronian K."/>
            <person name="Beier S."/>
            <person name="Bleykasten C."/>
            <person name="Bode R."/>
            <person name="Casaregola S."/>
            <person name="Despons L."/>
            <person name="Fairhead C."/>
            <person name="Giersberg M."/>
            <person name="Gierski P."/>
            <person name="Hahnel U."/>
            <person name="Hartmann A."/>
            <person name="Jankowska D."/>
            <person name="Jubin C."/>
            <person name="Jung P."/>
            <person name="Lafontaine I."/>
            <person name="Leh-Louis V."/>
            <person name="Lemaire M."/>
            <person name="Marcet-Houben M."/>
            <person name="Mascher M."/>
            <person name="Morel G."/>
            <person name="Richard G.-F."/>
            <person name="Riechen J."/>
            <person name="Sacerdot C."/>
            <person name="Sarkar A."/>
            <person name="Savel G."/>
            <person name="Schacherer J."/>
            <person name="Sherman D."/>
            <person name="Straub M.-L."/>
            <person name="Stein N."/>
            <person name="Thierry A."/>
            <person name="Trautwein-Schult A."/>
            <person name="Westhof E."/>
            <person name="Worch S."/>
            <person name="Dujon B."/>
            <person name="Souciet J.-L."/>
            <person name="Wincker P."/>
            <person name="Scholz U."/>
            <person name="Neuveglise N."/>
        </authorList>
    </citation>
    <scope>NUCLEOTIDE SEQUENCE</scope>
    <source>
        <strain evidence="14">LS3</strain>
    </source>
</reference>
<evidence type="ECO:0000256" key="1">
    <source>
        <dbReference type="ARBA" id="ARBA00005984"/>
    </source>
</evidence>
<keyword evidence="4 9" id="KW-0479">Metal-binding</keyword>
<dbReference type="InterPro" id="IPR017850">
    <property type="entry name" value="Alkaline_phosphatase_core_sf"/>
</dbReference>
<feature type="binding site" evidence="9">
    <location>
        <position position="90"/>
    </location>
    <ligand>
        <name>Mg(2+)</name>
        <dbReference type="ChEBI" id="CHEBI:18420"/>
    </ligand>
</feature>
<feature type="binding site" evidence="9">
    <location>
        <position position="189"/>
    </location>
    <ligand>
        <name>Mg(2+)</name>
        <dbReference type="ChEBI" id="CHEBI:18420"/>
    </ligand>
</feature>
<proteinExistence type="inferred from homology"/>
<organism evidence="14">
    <name type="scientific">Blastobotrys adeninivorans</name>
    <name type="common">Yeast</name>
    <name type="synonym">Arxula adeninivorans</name>
    <dbReference type="NCBI Taxonomy" id="409370"/>
    <lineage>
        <taxon>Eukaryota</taxon>
        <taxon>Fungi</taxon>
        <taxon>Dikarya</taxon>
        <taxon>Ascomycota</taxon>
        <taxon>Saccharomycotina</taxon>
        <taxon>Dipodascomycetes</taxon>
        <taxon>Dipodascales</taxon>
        <taxon>Trichomonascaceae</taxon>
        <taxon>Blastobotrys</taxon>
    </lineage>
</organism>
<dbReference type="PROSITE" id="PS00123">
    <property type="entry name" value="ALKALINE_PHOSPHATASE"/>
    <property type="match status" value="1"/>
</dbReference>
<dbReference type="Gene3D" id="3.40.720.10">
    <property type="entry name" value="Alkaline Phosphatase, subunit A"/>
    <property type="match status" value="1"/>
</dbReference>
<dbReference type="EMBL" id="HG937693">
    <property type="protein sequence ID" value="CDP34083.1"/>
    <property type="molecule type" value="Genomic_DNA"/>
</dbReference>
<evidence type="ECO:0000256" key="4">
    <source>
        <dbReference type="ARBA" id="ARBA00022723"/>
    </source>
</evidence>
<dbReference type="PhylomeDB" id="A0A060SZD7"/>
<dbReference type="GO" id="GO:0000329">
    <property type="term" value="C:fungal-type vacuole membrane"/>
    <property type="evidence" value="ECO:0007669"/>
    <property type="project" value="TreeGrafter"/>
</dbReference>
<feature type="region of interest" description="Disordered" evidence="12">
    <location>
        <begin position="1"/>
        <end position="20"/>
    </location>
</feature>
<evidence type="ECO:0000256" key="8">
    <source>
        <dbReference type="PIRSR" id="PIRSR601952-1"/>
    </source>
</evidence>
<evidence type="ECO:0000256" key="9">
    <source>
        <dbReference type="PIRSR" id="PIRSR601952-2"/>
    </source>
</evidence>
<name>A0A060SZD7_BLAAD</name>
<dbReference type="SUPFAM" id="SSF53649">
    <property type="entry name" value="Alkaline phosphatase-like"/>
    <property type="match status" value="1"/>
</dbReference>
<dbReference type="EC" id="3.1.3.1" evidence="2 11"/>
<dbReference type="GO" id="GO:0046872">
    <property type="term" value="F:metal ion binding"/>
    <property type="evidence" value="ECO:0007669"/>
    <property type="project" value="UniProtKB-KW"/>
</dbReference>
<comment type="catalytic activity">
    <reaction evidence="11">
        <text>a phosphate monoester + H2O = an alcohol + phosphate</text>
        <dbReference type="Rhea" id="RHEA:15017"/>
        <dbReference type="ChEBI" id="CHEBI:15377"/>
        <dbReference type="ChEBI" id="CHEBI:30879"/>
        <dbReference type="ChEBI" id="CHEBI:43474"/>
        <dbReference type="ChEBI" id="CHEBI:67140"/>
        <dbReference type="EC" id="3.1.3.1"/>
    </reaction>
</comment>
<dbReference type="GO" id="GO:0004035">
    <property type="term" value="F:alkaline phosphatase activity"/>
    <property type="evidence" value="ECO:0007669"/>
    <property type="project" value="UniProtKB-EC"/>
</dbReference>
<feature type="binding site" evidence="9">
    <location>
        <position position="330"/>
    </location>
    <ligand>
        <name>Mg(2+)</name>
        <dbReference type="ChEBI" id="CHEBI:18420"/>
    </ligand>
</feature>
<keyword evidence="13" id="KW-0472">Membrane</keyword>
<dbReference type="InterPro" id="IPR018299">
    <property type="entry name" value="Alkaline_phosphatase_AS"/>
</dbReference>
<dbReference type="InterPro" id="IPR001952">
    <property type="entry name" value="Alkaline_phosphatase"/>
</dbReference>
<feature type="binding site" evidence="9">
    <location>
        <position position="377"/>
    </location>
    <ligand>
        <name>Zn(2+)</name>
        <dbReference type="ChEBI" id="CHEBI:29105"/>
        <label>2</label>
    </ligand>
</feature>
<evidence type="ECO:0000256" key="6">
    <source>
        <dbReference type="ARBA" id="ARBA00022833"/>
    </source>
</evidence>
<evidence type="ECO:0000256" key="12">
    <source>
        <dbReference type="SAM" id="MobiDB-lite"/>
    </source>
</evidence>
<comment type="cofactor">
    <cofactor evidence="9">
        <name>Mg(2+)</name>
        <dbReference type="ChEBI" id="CHEBI:18420"/>
    </cofactor>
    <text evidence="9">Binds 1 Mg(2+) ion.</text>
</comment>
<feature type="binding site" evidence="9">
    <location>
        <position position="480"/>
    </location>
    <ligand>
        <name>Zn(2+)</name>
        <dbReference type="ChEBI" id="CHEBI:29105"/>
        <label>2</label>
    </ligand>
</feature>
<feature type="binding site" evidence="9">
    <location>
        <position position="90"/>
    </location>
    <ligand>
        <name>Zn(2+)</name>
        <dbReference type="ChEBI" id="CHEBI:29105"/>
        <label>2</label>
    </ligand>
</feature>
<evidence type="ECO:0000256" key="10">
    <source>
        <dbReference type="RuleBase" id="RU003946"/>
    </source>
</evidence>
<feature type="active site" description="Phosphoserine intermediate" evidence="8">
    <location>
        <position position="138"/>
    </location>
</feature>
<dbReference type="AlphaFoldDB" id="A0A060SZD7"/>
<evidence type="ECO:0000256" key="2">
    <source>
        <dbReference type="ARBA" id="ARBA00012647"/>
    </source>
</evidence>
<keyword evidence="7 9" id="KW-0460">Magnesium</keyword>
<dbReference type="SMART" id="SM00098">
    <property type="entry name" value="alkPPc"/>
    <property type="match status" value="1"/>
</dbReference>
<dbReference type="Pfam" id="PF00245">
    <property type="entry name" value="Alk_phosphatase"/>
    <property type="match status" value="1"/>
</dbReference>
<accession>A0A060SZD7</accession>
<evidence type="ECO:0000256" key="5">
    <source>
        <dbReference type="ARBA" id="ARBA00022801"/>
    </source>
</evidence>
<keyword evidence="3" id="KW-0597">Phosphoprotein</keyword>
<reference evidence="14" key="1">
    <citation type="submission" date="2014-02" db="EMBL/GenBank/DDBJ databases">
        <authorList>
            <person name="Genoscope - CEA"/>
        </authorList>
    </citation>
    <scope>NUCLEOTIDE SEQUENCE</scope>
    <source>
        <strain evidence="14">LS3</strain>
    </source>
</reference>
<evidence type="ECO:0000256" key="11">
    <source>
        <dbReference type="RuleBase" id="RU003947"/>
    </source>
</evidence>
<dbReference type="PANTHER" id="PTHR11596">
    <property type="entry name" value="ALKALINE PHOSPHATASE"/>
    <property type="match status" value="1"/>
</dbReference>
<feature type="binding site" evidence="9">
    <location>
        <position position="335"/>
    </location>
    <ligand>
        <name>Zn(2+)</name>
        <dbReference type="ChEBI" id="CHEBI:29105"/>
        <label>2</label>
    </ligand>
</feature>
<gene>
    <name evidence="14" type="ORF">GNLVRS02_ARAD1C04290g</name>
</gene>
<dbReference type="Gene3D" id="1.10.60.40">
    <property type="match status" value="1"/>
</dbReference>
<feature type="transmembrane region" description="Helical" evidence="13">
    <location>
        <begin position="30"/>
        <end position="50"/>
    </location>
</feature>
<comment type="cofactor">
    <cofactor evidence="9">
        <name>Zn(2+)</name>
        <dbReference type="ChEBI" id="CHEBI:29105"/>
    </cofactor>
    <text evidence="9">Binds 2 Zn(2+) ions.</text>
</comment>
<dbReference type="CDD" id="cd16012">
    <property type="entry name" value="ALP"/>
    <property type="match status" value="1"/>
</dbReference>
<evidence type="ECO:0000256" key="3">
    <source>
        <dbReference type="ARBA" id="ARBA00022553"/>
    </source>
</evidence>
<feature type="binding site" evidence="9">
    <location>
        <position position="191"/>
    </location>
    <ligand>
        <name>Mg(2+)</name>
        <dbReference type="ChEBI" id="CHEBI:18420"/>
    </ligand>
</feature>
<feature type="binding site" evidence="9">
    <location>
        <position position="378"/>
    </location>
    <ligand>
        <name>Zn(2+)</name>
        <dbReference type="ChEBI" id="CHEBI:29105"/>
        <label>2</label>
    </ligand>
</feature>